<comment type="caution">
    <text evidence="1">The sequence shown here is derived from an EMBL/GenBank/DDBJ whole genome shotgun (WGS) entry which is preliminary data.</text>
</comment>
<gene>
    <name evidence="1" type="primary">g8992</name>
    <name evidence="1" type="ORF">VP750_LOCUS8072</name>
</gene>
<dbReference type="EMBL" id="CAXHTA020000016">
    <property type="protein sequence ID" value="CAL5226166.1"/>
    <property type="molecule type" value="Genomic_DNA"/>
</dbReference>
<protein>
    <submittedName>
        <fullName evidence="1">G8992 protein</fullName>
    </submittedName>
</protein>
<keyword evidence="2" id="KW-1185">Reference proteome</keyword>
<proteinExistence type="predicted"/>
<dbReference type="SUPFAM" id="SSF69118">
    <property type="entry name" value="AhpD-like"/>
    <property type="match status" value="1"/>
</dbReference>
<reference evidence="1 2" key="1">
    <citation type="submission" date="2024-06" db="EMBL/GenBank/DDBJ databases">
        <authorList>
            <person name="Kraege A."/>
            <person name="Thomma B."/>
        </authorList>
    </citation>
    <scope>NUCLEOTIDE SEQUENCE [LARGE SCALE GENOMIC DNA]</scope>
</reference>
<dbReference type="Gene3D" id="1.20.1290.10">
    <property type="entry name" value="AhpD-like"/>
    <property type="match status" value="1"/>
</dbReference>
<dbReference type="Proteomes" id="UP001497392">
    <property type="component" value="Unassembled WGS sequence"/>
</dbReference>
<accession>A0ABP1G5W2</accession>
<evidence type="ECO:0000313" key="1">
    <source>
        <dbReference type="EMBL" id="CAL5226166.1"/>
    </source>
</evidence>
<name>A0ABP1G5W2_9CHLO</name>
<dbReference type="InterPro" id="IPR029032">
    <property type="entry name" value="AhpD-like"/>
</dbReference>
<evidence type="ECO:0000313" key="2">
    <source>
        <dbReference type="Proteomes" id="UP001497392"/>
    </source>
</evidence>
<organism evidence="1 2">
    <name type="scientific">Coccomyxa viridis</name>
    <dbReference type="NCBI Taxonomy" id="1274662"/>
    <lineage>
        <taxon>Eukaryota</taxon>
        <taxon>Viridiplantae</taxon>
        <taxon>Chlorophyta</taxon>
        <taxon>core chlorophytes</taxon>
        <taxon>Trebouxiophyceae</taxon>
        <taxon>Trebouxiophyceae incertae sedis</taxon>
        <taxon>Coccomyxaceae</taxon>
        <taxon>Coccomyxa</taxon>
    </lineage>
</organism>
<sequence length="296" mass="32588">MAATFHHWDILPATCETDRTSDFRIVMCLQVAAVHRVAGYGPCLAATNHLHAAKLLEEDSPGKIGGQPGDAFELVYTSVTDTVREKMHAVDPVLAEYIRRHLYGDIYSSPGLRLAQKQLLMCSFLGEANMHEQLFGHLLAAMRFGNDLEACLKAVQIGFELSPRPSDTIYQGAVKTLEMAYRKFKKEHPEGPPTQPTVSIPDPESVMVPFLYQRPETENLSLNRCLQGDDRPSSMKEPLSQPLDRAVSTLKSAGPSIAPDVVARLKLERSGPSGNLSKLYNMKVRAFAPAKTEGDA</sequence>